<feature type="region of interest" description="Disordered" evidence="1">
    <location>
        <begin position="18"/>
        <end position="38"/>
    </location>
</feature>
<protein>
    <submittedName>
        <fullName evidence="2">Uncharacterized protein</fullName>
    </submittedName>
</protein>
<dbReference type="AlphaFoldDB" id="A0A6A0ADW6"/>
<evidence type="ECO:0000256" key="1">
    <source>
        <dbReference type="SAM" id="MobiDB-lite"/>
    </source>
</evidence>
<gene>
    <name evidence="2" type="ORF">HaLaN_29830</name>
</gene>
<name>A0A6A0ADW6_HAELA</name>
<evidence type="ECO:0000313" key="3">
    <source>
        <dbReference type="Proteomes" id="UP000485058"/>
    </source>
</evidence>
<feature type="non-terminal residue" evidence="2">
    <location>
        <position position="73"/>
    </location>
</feature>
<evidence type="ECO:0000313" key="2">
    <source>
        <dbReference type="EMBL" id="GFH30896.1"/>
    </source>
</evidence>
<feature type="compositionally biased region" description="Polar residues" evidence="1">
    <location>
        <begin position="62"/>
        <end position="73"/>
    </location>
</feature>
<feature type="non-terminal residue" evidence="2">
    <location>
        <position position="1"/>
    </location>
</feature>
<comment type="caution">
    <text evidence="2">The sequence shown here is derived from an EMBL/GenBank/DDBJ whole genome shotgun (WGS) entry which is preliminary data.</text>
</comment>
<feature type="compositionally biased region" description="Basic residues" evidence="1">
    <location>
        <begin position="18"/>
        <end position="31"/>
    </location>
</feature>
<organism evidence="2 3">
    <name type="scientific">Haematococcus lacustris</name>
    <name type="common">Green alga</name>
    <name type="synonym">Haematococcus pluvialis</name>
    <dbReference type="NCBI Taxonomy" id="44745"/>
    <lineage>
        <taxon>Eukaryota</taxon>
        <taxon>Viridiplantae</taxon>
        <taxon>Chlorophyta</taxon>
        <taxon>core chlorophytes</taxon>
        <taxon>Chlorophyceae</taxon>
        <taxon>CS clade</taxon>
        <taxon>Chlamydomonadales</taxon>
        <taxon>Haematococcaceae</taxon>
        <taxon>Haematococcus</taxon>
    </lineage>
</organism>
<keyword evidence="3" id="KW-1185">Reference proteome</keyword>
<proteinExistence type="predicted"/>
<dbReference type="Proteomes" id="UP000485058">
    <property type="component" value="Unassembled WGS sequence"/>
</dbReference>
<reference evidence="2 3" key="1">
    <citation type="submission" date="2020-02" db="EMBL/GenBank/DDBJ databases">
        <title>Draft genome sequence of Haematococcus lacustris strain NIES-144.</title>
        <authorList>
            <person name="Morimoto D."/>
            <person name="Nakagawa S."/>
            <person name="Yoshida T."/>
            <person name="Sawayama S."/>
        </authorList>
    </citation>
    <scope>NUCLEOTIDE SEQUENCE [LARGE SCALE GENOMIC DNA]</scope>
    <source>
        <strain evidence="2 3">NIES-144</strain>
    </source>
</reference>
<feature type="region of interest" description="Disordered" evidence="1">
    <location>
        <begin position="51"/>
        <end position="73"/>
    </location>
</feature>
<dbReference type="EMBL" id="BLLF01005221">
    <property type="protein sequence ID" value="GFH30896.1"/>
    <property type="molecule type" value="Genomic_DNA"/>
</dbReference>
<accession>A0A6A0ADW6</accession>
<sequence length="73" mass="8885">RTCRLSWMTPFQKMRRRKSSLARHWPSRRPSRMQSSPLRYTLRMEPRSWLHGRSRQKALIQRHNSSSNVPWGP</sequence>